<feature type="domain" description="Calcineurin-like phosphoesterase" evidence="1">
    <location>
        <begin position="36"/>
        <end position="249"/>
    </location>
</feature>
<comment type="caution">
    <text evidence="2">The sequence shown here is derived from an EMBL/GenBank/DDBJ whole genome shotgun (WGS) entry which is preliminary data.</text>
</comment>
<dbReference type="AlphaFoldDB" id="A0A1H2WXH1"/>
<dbReference type="Gene3D" id="3.60.21.10">
    <property type="match status" value="1"/>
</dbReference>
<dbReference type="GO" id="GO:0016787">
    <property type="term" value="F:hydrolase activity"/>
    <property type="evidence" value="ECO:0007669"/>
    <property type="project" value="InterPro"/>
</dbReference>
<organism evidence="2 3">
    <name type="scientific">Acidaminococcus fermentans</name>
    <dbReference type="NCBI Taxonomy" id="905"/>
    <lineage>
        <taxon>Bacteria</taxon>
        <taxon>Bacillati</taxon>
        <taxon>Bacillota</taxon>
        <taxon>Negativicutes</taxon>
        <taxon>Acidaminococcales</taxon>
        <taxon>Acidaminococcaceae</taxon>
        <taxon>Acidaminococcus</taxon>
    </lineage>
</organism>
<evidence type="ECO:0000313" key="3">
    <source>
        <dbReference type="Proteomes" id="UP000182379"/>
    </source>
</evidence>
<evidence type="ECO:0000259" key="1">
    <source>
        <dbReference type="Pfam" id="PF00149"/>
    </source>
</evidence>
<dbReference type="InterPro" id="IPR051918">
    <property type="entry name" value="STPP_CPPED1"/>
</dbReference>
<dbReference type="Pfam" id="PF00149">
    <property type="entry name" value="Metallophos"/>
    <property type="match status" value="1"/>
</dbReference>
<evidence type="ECO:0000313" key="2">
    <source>
        <dbReference type="EMBL" id="SDW85302.1"/>
    </source>
</evidence>
<dbReference type="InterPro" id="IPR004843">
    <property type="entry name" value="Calcineurin-like_PHP"/>
</dbReference>
<dbReference type="EMBL" id="FNOP01000007">
    <property type="protein sequence ID" value="SDW85302.1"/>
    <property type="molecule type" value="Genomic_DNA"/>
</dbReference>
<reference evidence="2 3" key="1">
    <citation type="submission" date="2016-10" db="EMBL/GenBank/DDBJ databases">
        <authorList>
            <person name="Varghese N."/>
            <person name="Submissions S."/>
        </authorList>
    </citation>
    <scope>NUCLEOTIDE SEQUENCE [LARGE SCALE GENOMIC DNA]</scope>
    <source>
        <strain evidence="2 3">WCC6</strain>
    </source>
</reference>
<sequence length="323" mass="37078">MQNKKKLFLTALCTLAACVLPLLPLDKPVQARRYERIVVCSDIHYGSKTREPELRARKIANKKAAVRDINGWEDVDLCVFTGDMVQKTGSPADYKLARELTDRVKKPKEFLAGNHEVIYHRDLSSTGRLVPADPYERGLHLQTYEKTFGPLYHSRKLGQYFLVFLSPDTLESKYAVELSKEQLAWLEKELKDHRQEPTLIFCHAPITGTLIPGSKLDTPRNYAQPAKKLHQLLTENPQVLLWVSGHTHTSPKNPSFNNPVNKIPGTEILDVHNPTWDGKQVWTNSLYLYPEKIEIRTYSHKKHQWLPQMDRTIPVPGEMRKGV</sequence>
<dbReference type="PANTHER" id="PTHR43143">
    <property type="entry name" value="METALLOPHOSPHOESTERASE, CALCINEURIN SUPERFAMILY"/>
    <property type="match status" value="1"/>
</dbReference>
<proteinExistence type="predicted"/>
<accession>A0A1H2WXH1</accession>
<dbReference type="SUPFAM" id="SSF56300">
    <property type="entry name" value="Metallo-dependent phosphatases"/>
    <property type="match status" value="1"/>
</dbReference>
<protein>
    <submittedName>
        <fullName evidence="2">3',5'-cyclic AMP phosphodiesterase CpdA</fullName>
    </submittedName>
</protein>
<dbReference type="PROSITE" id="PS51257">
    <property type="entry name" value="PROKAR_LIPOPROTEIN"/>
    <property type="match status" value="1"/>
</dbReference>
<gene>
    <name evidence="2" type="ORF">SAMN05216495_10748</name>
</gene>
<name>A0A1H2WXH1_ACIFE</name>
<dbReference type="Proteomes" id="UP000182379">
    <property type="component" value="Unassembled WGS sequence"/>
</dbReference>
<dbReference type="RefSeq" id="WP_074705815.1">
    <property type="nucleotide sequence ID" value="NZ_CALAKB010000027.1"/>
</dbReference>
<dbReference type="InterPro" id="IPR029052">
    <property type="entry name" value="Metallo-depent_PP-like"/>
</dbReference>
<dbReference type="PANTHER" id="PTHR43143:SF1">
    <property type="entry name" value="SERINE_THREONINE-PROTEIN PHOSPHATASE CPPED1"/>
    <property type="match status" value="1"/>
</dbReference>